<dbReference type="CDD" id="cd10230">
    <property type="entry name" value="ASKHA_NBD_HSP70_HYOU1"/>
    <property type="match status" value="1"/>
</dbReference>
<feature type="compositionally biased region" description="Basic and acidic residues" evidence="8">
    <location>
        <begin position="570"/>
        <end position="595"/>
    </location>
</feature>
<evidence type="ECO:0000256" key="5">
    <source>
        <dbReference type="ARBA" id="ARBA00022840"/>
    </source>
</evidence>
<reference evidence="10" key="1">
    <citation type="submission" date="2021-01" db="EMBL/GenBank/DDBJ databases">
        <authorList>
            <person name="Corre E."/>
            <person name="Pelletier E."/>
            <person name="Niang G."/>
            <person name="Scheremetjew M."/>
            <person name="Finn R."/>
            <person name="Kale V."/>
            <person name="Holt S."/>
            <person name="Cochrane G."/>
            <person name="Meng A."/>
            <person name="Brown T."/>
            <person name="Cohen L."/>
        </authorList>
    </citation>
    <scope>NUCLEOTIDE SEQUENCE</scope>
    <source>
        <strain evidence="10">PLY182g</strain>
    </source>
</reference>
<dbReference type="GO" id="GO:0030968">
    <property type="term" value="P:endoplasmic reticulum unfolded protein response"/>
    <property type="evidence" value="ECO:0007669"/>
    <property type="project" value="TreeGrafter"/>
</dbReference>
<evidence type="ECO:0000256" key="2">
    <source>
        <dbReference type="ARBA" id="ARBA00022729"/>
    </source>
</evidence>
<dbReference type="InterPro" id="IPR013126">
    <property type="entry name" value="Hsp_70_fam"/>
</dbReference>
<comment type="subcellular location">
    <subcellularLocation>
        <location evidence="1">Endoplasmic reticulum lumen</location>
    </subcellularLocation>
</comment>
<dbReference type="GO" id="GO:0140662">
    <property type="term" value="F:ATP-dependent protein folding chaperone"/>
    <property type="evidence" value="ECO:0007669"/>
    <property type="project" value="InterPro"/>
</dbReference>
<protein>
    <submittedName>
        <fullName evidence="10">Uncharacterized protein</fullName>
    </submittedName>
</protein>
<evidence type="ECO:0000256" key="9">
    <source>
        <dbReference type="SAM" id="SignalP"/>
    </source>
</evidence>
<keyword evidence="4" id="KW-0256">Endoplasmic reticulum</keyword>
<keyword evidence="3" id="KW-0547">Nucleotide-binding</keyword>
<name>A0A7S0Q2K2_9EUKA</name>
<organism evidence="10">
    <name type="scientific">Coccolithus braarudii</name>
    <dbReference type="NCBI Taxonomy" id="221442"/>
    <lineage>
        <taxon>Eukaryota</taxon>
        <taxon>Haptista</taxon>
        <taxon>Haptophyta</taxon>
        <taxon>Prymnesiophyceae</taxon>
        <taxon>Coccolithales</taxon>
        <taxon>Coccolithaceae</taxon>
        <taxon>Coccolithus</taxon>
    </lineage>
</organism>
<evidence type="ECO:0000256" key="4">
    <source>
        <dbReference type="ARBA" id="ARBA00022824"/>
    </source>
</evidence>
<feature type="compositionally biased region" description="Low complexity" evidence="8">
    <location>
        <begin position="883"/>
        <end position="899"/>
    </location>
</feature>
<feature type="compositionally biased region" description="Acidic residues" evidence="8">
    <location>
        <begin position="607"/>
        <end position="626"/>
    </location>
</feature>
<dbReference type="Gene3D" id="3.90.640.10">
    <property type="entry name" value="Actin, Chain A, domain 4"/>
    <property type="match status" value="1"/>
</dbReference>
<evidence type="ECO:0000256" key="8">
    <source>
        <dbReference type="SAM" id="MobiDB-lite"/>
    </source>
</evidence>
<dbReference type="AlphaFoldDB" id="A0A7S0Q2K2"/>
<feature type="compositionally biased region" description="Acidic residues" evidence="8">
    <location>
        <begin position="436"/>
        <end position="448"/>
    </location>
</feature>
<dbReference type="Gene3D" id="3.30.30.30">
    <property type="match status" value="1"/>
</dbReference>
<gene>
    <name evidence="10" type="ORF">CPEL01642_LOCUS10766</name>
</gene>
<keyword evidence="6" id="KW-0143">Chaperone</keyword>
<feature type="compositionally biased region" description="Low complexity" evidence="8">
    <location>
        <begin position="627"/>
        <end position="640"/>
    </location>
</feature>
<evidence type="ECO:0000256" key="6">
    <source>
        <dbReference type="ARBA" id="ARBA00023186"/>
    </source>
</evidence>
<dbReference type="PROSITE" id="PS01036">
    <property type="entry name" value="HSP70_3"/>
    <property type="match status" value="1"/>
</dbReference>
<sequence>MLATLLCVLIASTQAAILGIDFGGRFIKVGIIQPSKGIELVLNEATKRKSSSCAGFNSMEERVYGDESYNLIGKLPHKQFVLSKLLLGKNISSDEIKSFGEKAFPYTFVEDEDTKAAVISHGENSTFRGEELVAFVLSYAKQIAEAHAGSAIKDAVILVPPYFKATERTAMLNAAAIAQLNVLSLMHENTAFAFKYGFDKESEFKTNETTNIVFYDMGATSYKVSLASFTSIAGKKNKTTGSMVVKGVTWDSALGGRDFDQVCLDMLADAFVEKHPKLSDPRTSARAMGKLRKESERVKEVLSANQQFQVGIEALHEDRDLRMVIKRSEFEERAAHLWPRLVPPLERLLEQANISKSEIHRVEIVGGATRIPKVKEAAIEFFGMKTSASLNGDEAGALGATLYAAKLSTSFRLRDFTITDAHPHPISVKLGSDSDTPAEGEGEGEEGEEGKGPKPGKDKLLFKANTKFPHKKLITMSRTDDLLVSLSYGEPSSDEKEPISIFNVSGVAAALKRLSTTLRTPTGKPKVSVTFSLTSSGLMEVSKAEVALEMLETYDDYEVVPMNETEIAEADAKAAEEKAAADEEKAAADAEKAANETDAEPVQADAAEPDAAEPDAAEPDAAEIDPESANATEANATNASVTRTKTVKVQKQRKRMHYSQLSVTSTSMTAVAPLNSTHIAVAVAANKKLLEAEELRRLNAEAKNQLESYIIDTRDKMSSDEVVEQVSTEEERDTIREEFSKMEDWLYEEGMDLAAGKYRTKKRELEKLAAPVFLRATEMEARPRVVQGALDAVNFTLTLLTTWAAERPEVTEAERETVSGMCANFTQWLDGVQEAQAEKPLSEAPAFLSSEVTAKLEPLEREVRRLIKKPKPRPPKKPKGDKNATSASASNATNSSDAEAPPEPAPEPAAAADDDELPPHDEL</sequence>
<feature type="compositionally biased region" description="Basic residues" evidence="8">
    <location>
        <begin position="866"/>
        <end position="879"/>
    </location>
</feature>
<dbReference type="PANTHER" id="PTHR45639:SF3">
    <property type="entry name" value="HYPOXIA UP-REGULATED PROTEIN 1"/>
    <property type="match status" value="1"/>
</dbReference>
<feature type="region of interest" description="Disordered" evidence="8">
    <location>
        <begin position="570"/>
        <end position="653"/>
    </location>
</feature>
<feature type="compositionally biased region" description="Basic and acidic residues" evidence="8">
    <location>
        <begin position="449"/>
        <end position="460"/>
    </location>
</feature>
<dbReference type="InterPro" id="IPR018181">
    <property type="entry name" value="Heat_shock_70_CS"/>
</dbReference>
<dbReference type="EMBL" id="HBEY01022513">
    <property type="protein sequence ID" value="CAD8607408.1"/>
    <property type="molecule type" value="Transcribed_RNA"/>
</dbReference>
<evidence type="ECO:0000256" key="7">
    <source>
        <dbReference type="SAM" id="Coils"/>
    </source>
</evidence>
<keyword evidence="7" id="KW-0175">Coiled coil</keyword>
<dbReference type="GO" id="GO:0005524">
    <property type="term" value="F:ATP binding"/>
    <property type="evidence" value="ECO:0007669"/>
    <property type="project" value="UniProtKB-KW"/>
</dbReference>
<feature type="coiled-coil region" evidence="7">
    <location>
        <begin position="685"/>
        <end position="712"/>
    </location>
</feature>
<dbReference type="SUPFAM" id="SSF100920">
    <property type="entry name" value="Heat shock protein 70kD (HSP70), peptide-binding domain"/>
    <property type="match status" value="1"/>
</dbReference>
<dbReference type="Gene3D" id="2.60.34.10">
    <property type="entry name" value="Substrate Binding Domain Of DNAk, Chain A, domain 1"/>
    <property type="match status" value="1"/>
</dbReference>
<feature type="chain" id="PRO_5030784032" evidence="9">
    <location>
        <begin position="16"/>
        <end position="923"/>
    </location>
</feature>
<dbReference type="SUPFAM" id="SSF53067">
    <property type="entry name" value="Actin-like ATPase domain"/>
    <property type="match status" value="2"/>
</dbReference>
<dbReference type="SUPFAM" id="SSF100934">
    <property type="entry name" value="Heat shock protein 70kD (HSP70), C-terminal subdomain"/>
    <property type="match status" value="1"/>
</dbReference>
<dbReference type="Gene3D" id="1.20.1270.10">
    <property type="match status" value="1"/>
</dbReference>
<dbReference type="InterPro" id="IPR043129">
    <property type="entry name" value="ATPase_NBD"/>
</dbReference>
<evidence type="ECO:0000256" key="3">
    <source>
        <dbReference type="ARBA" id="ARBA00022741"/>
    </source>
</evidence>
<dbReference type="PANTHER" id="PTHR45639">
    <property type="entry name" value="HSC70CB, ISOFORM G-RELATED"/>
    <property type="match status" value="1"/>
</dbReference>
<feature type="region of interest" description="Disordered" evidence="8">
    <location>
        <begin position="861"/>
        <end position="923"/>
    </location>
</feature>
<accession>A0A7S0Q2K2</accession>
<dbReference type="FunFam" id="1.20.1270.10:FF:000002">
    <property type="entry name" value="Heat shock 70 kDa protein 4"/>
    <property type="match status" value="1"/>
</dbReference>
<dbReference type="Gene3D" id="3.30.420.40">
    <property type="match status" value="2"/>
</dbReference>
<dbReference type="Pfam" id="PF00012">
    <property type="entry name" value="HSP70"/>
    <property type="match status" value="1"/>
</dbReference>
<keyword evidence="5" id="KW-0067">ATP-binding</keyword>
<dbReference type="InterPro" id="IPR029047">
    <property type="entry name" value="HSP70_peptide-bd_sf"/>
</dbReference>
<feature type="signal peptide" evidence="9">
    <location>
        <begin position="1"/>
        <end position="15"/>
    </location>
</feature>
<evidence type="ECO:0000256" key="1">
    <source>
        <dbReference type="ARBA" id="ARBA00004319"/>
    </source>
</evidence>
<keyword evidence="2 9" id="KW-0732">Signal</keyword>
<dbReference type="InterPro" id="IPR029048">
    <property type="entry name" value="HSP70_C_sf"/>
</dbReference>
<dbReference type="PRINTS" id="PR00301">
    <property type="entry name" value="HEATSHOCK70"/>
</dbReference>
<dbReference type="GO" id="GO:0034663">
    <property type="term" value="C:endoplasmic reticulum chaperone complex"/>
    <property type="evidence" value="ECO:0007669"/>
    <property type="project" value="TreeGrafter"/>
</dbReference>
<evidence type="ECO:0000313" key="10">
    <source>
        <dbReference type="EMBL" id="CAD8607408.1"/>
    </source>
</evidence>
<dbReference type="FunFam" id="3.90.640.10:FF:000004">
    <property type="entry name" value="Heat shock 70 kDa protein 4"/>
    <property type="match status" value="1"/>
</dbReference>
<feature type="region of interest" description="Disordered" evidence="8">
    <location>
        <begin position="424"/>
        <end position="460"/>
    </location>
</feature>
<dbReference type="GO" id="GO:0005788">
    <property type="term" value="C:endoplasmic reticulum lumen"/>
    <property type="evidence" value="ECO:0007669"/>
    <property type="project" value="UniProtKB-SubCell"/>
</dbReference>
<proteinExistence type="predicted"/>